<dbReference type="EMBL" id="WMQE01000047">
    <property type="protein sequence ID" value="MTK22650.1"/>
    <property type="molecule type" value="Genomic_DNA"/>
</dbReference>
<organism evidence="1 2">
    <name type="scientific">Turicibacter sanguinis</name>
    <dbReference type="NCBI Taxonomy" id="154288"/>
    <lineage>
        <taxon>Bacteria</taxon>
        <taxon>Bacillati</taxon>
        <taxon>Bacillota</taxon>
        <taxon>Erysipelotrichia</taxon>
        <taxon>Erysipelotrichales</taxon>
        <taxon>Turicibacteraceae</taxon>
        <taxon>Turicibacter</taxon>
    </lineage>
</organism>
<name>A0A9X5AQF5_9FIRM</name>
<accession>A0A9X5AQF5</accession>
<protein>
    <submittedName>
        <fullName evidence="1">Uncharacterized protein</fullName>
    </submittedName>
</protein>
<gene>
    <name evidence="1" type="ORF">GMA92_14675</name>
</gene>
<evidence type="ECO:0000313" key="1">
    <source>
        <dbReference type="EMBL" id="MTK22650.1"/>
    </source>
</evidence>
<dbReference type="AlphaFoldDB" id="A0A9X5AQF5"/>
<dbReference type="Proteomes" id="UP000487649">
    <property type="component" value="Unassembled WGS sequence"/>
</dbReference>
<proteinExistence type="predicted"/>
<sequence>MLKWMKVKELVPVELDESKSIGMMRLDWSGSRRDEVCNKWLPSQQFDDVVDKYNISIPALQVLINELIFEQLDVFSKVIDRCRGEGYRYEQLFKVETADFNFYLRLKPVKDEYSYLFIYHR</sequence>
<reference evidence="1 2" key="1">
    <citation type="journal article" date="2019" name="Nat. Med.">
        <title>A library of human gut bacterial isolates paired with longitudinal multiomics data enables mechanistic microbiome research.</title>
        <authorList>
            <person name="Poyet M."/>
            <person name="Groussin M."/>
            <person name="Gibbons S.M."/>
            <person name="Avila-Pacheco J."/>
            <person name="Jiang X."/>
            <person name="Kearney S.M."/>
            <person name="Perrotta A.R."/>
            <person name="Berdy B."/>
            <person name="Zhao S."/>
            <person name="Lieberman T.D."/>
            <person name="Swanson P.K."/>
            <person name="Smith M."/>
            <person name="Roesemann S."/>
            <person name="Alexander J.E."/>
            <person name="Rich S.A."/>
            <person name="Livny J."/>
            <person name="Vlamakis H."/>
            <person name="Clish C."/>
            <person name="Bullock K."/>
            <person name="Deik A."/>
            <person name="Scott J."/>
            <person name="Pierce K.A."/>
            <person name="Xavier R.J."/>
            <person name="Alm E.J."/>
        </authorList>
    </citation>
    <scope>NUCLEOTIDE SEQUENCE [LARGE SCALE GENOMIC DNA]</scope>
    <source>
        <strain evidence="1 2">BIOML-A198</strain>
    </source>
</reference>
<evidence type="ECO:0000313" key="2">
    <source>
        <dbReference type="Proteomes" id="UP000487649"/>
    </source>
</evidence>
<comment type="caution">
    <text evidence="1">The sequence shown here is derived from an EMBL/GenBank/DDBJ whole genome shotgun (WGS) entry which is preliminary data.</text>
</comment>